<accession>T5L407</accession>
<dbReference type="Pfam" id="PF08922">
    <property type="entry name" value="DUF1905"/>
    <property type="match status" value="1"/>
</dbReference>
<comment type="caution">
    <text evidence="1">The sequence shown here is derived from an EMBL/GenBank/DDBJ whole genome shotgun (WGS) entry which is preliminary data.</text>
</comment>
<dbReference type="Proteomes" id="UP000016033">
    <property type="component" value="Unassembled WGS sequence"/>
</dbReference>
<dbReference type="PATRIC" id="fig|1333857.3.peg.74"/>
<dbReference type="Gene3D" id="2.40.30.100">
    <property type="entry name" value="AF2212/PG0164-like"/>
    <property type="match status" value="1"/>
</dbReference>
<dbReference type="InterPro" id="IPR037079">
    <property type="entry name" value="AF2212/PG0164-like_sf"/>
</dbReference>
<gene>
    <name evidence="1" type="ORF">L687_09280</name>
</gene>
<name>T5L407_MICMQ</name>
<sequence>MMRLRIEGAIWYWRGPAPFHFVTVPAAESELIHEIASVVTYGWGMIPASVTVGETTVTTALWPKDGGYIVPIKKALQDREGLGVDDVIEVILDIDA</sequence>
<evidence type="ECO:0000313" key="1">
    <source>
        <dbReference type="EMBL" id="EQM86747.1"/>
    </source>
</evidence>
<proteinExistence type="predicted"/>
<organism evidence="1 2">
    <name type="scientific">Microbacterium maritypicum MF109</name>
    <dbReference type="NCBI Taxonomy" id="1333857"/>
    <lineage>
        <taxon>Bacteria</taxon>
        <taxon>Bacillati</taxon>
        <taxon>Actinomycetota</taxon>
        <taxon>Actinomycetes</taxon>
        <taxon>Micrococcales</taxon>
        <taxon>Microbacteriaceae</taxon>
        <taxon>Microbacterium</taxon>
    </lineage>
</organism>
<reference evidence="1 2" key="1">
    <citation type="journal article" date="2013" name="Genome Announc.">
        <title>Whole-genome sequences of five oyster-associated bacteria show potential for crude oil hydrocarbon degradation.</title>
        <authorList>
            <person name="Chauhan A."/>
            <person name="Green S."/>
            <person name="Pathak A."/>
            <person name="Thomas J."/>
            <person name="Venkatramanan R."/>
        </authorList>
    </citation>
    <scope>NUCLEOTIDE SEQUENCE [LARGE SCALE GENOMIC DNA]</scope>
    <source>
        <strain evidence="1 2">MF109</strain>
    </source>
</reference>
<dbReference type="EMBL" id="ATAO01000002">
    <property type="protein sequence ID" value="EQM86747.1"/>
    <property type="molecule type" value="Genomic_DNA"/>
</dbReference>
<dbReference type="SUPFAM" id="SSF141694">
    <property type="entry name" value="AF2212/PG0164-like"/>
    <property type="match status" value="1"/>
</dbReference>
<evidence type="ECO:0000313" key="2">
    <source>
        <dbReference type="Proteomes" id="UP000016033"/>
    </source>
</evidence>
<protein>
    <recommendedName>
        <fullName evidence="3">DUF1905 domain-containing protein</fullName>
    </recommendedName>
</protein>
<evidence type="ECO:0008006" key="3">
    <source>
        <dbReference type="Google" id="ProtNLM"/>
    </source>
</evidence>
<dbReference type="AlphaFoldDB" id="T5L407"/>
<dbReference type="InterPro" id="IPR015018">
    <property type="entry name" value="DUF1905"/>
</dbReference>